<name>A0A285SMS6_9HYPH</name>
<dbReference type="PANTHER" id="PTHR32071">
    <property type="entry name" value="TRANSCRIPTIONAL REGULATORY PROTEIN"/>
    <property type="match status" value="1"/>
</dbReference>
<evidence type="ECO:0000256" key="4">
    <source>
        <dbReference type="ARBA" id="ARBA00023015"/>
    </source>
</evidence>
<dbReference type="InterPro" id="IPR002197">
    <property type="entry name" value="HTH_Fis"/>
</dbReference>
<evidence type="ECO:0000256" key="3">
    <source>
        <dbReference type="ARBA" id="ARBA00023012"/>
    </source>
</evidence>
<feature type="domain" description="Sigma-54 factor interaction" evidence="9">
    <location>
        <begin position="165"/>
        <end position="394"/>
    </location>
</feature>
<keyword evidence="2" id="KW-0067">ATP-binding</keyword>
<keyword evidence="6" id="KW-0010">Activator</keyword>
<dbReference type="PANTHER" id="PTHR32071:SF117">
    <property type="entry name" value="PTS-DEPENDENT DIHYDROXYACETONE KINASE OPERON REGULATORY PROTEIN-RELATED"/>
    <property type="match status" value="1"/>
</dbReference>
<dbReference type="CDD" id="cd00009">
    <property type="entry name" value="AAA"/>
    <property type="match status" value="1"/>
</dbReference>
<dbReference type="SUPFAM" id="SSF52172">
    <property type="entry name" value="CheY-like"/>
    <property type="match status" value="1"/>
</dbReference>
<dbReference type="InterPro" id="IPR002078">
    <property type="entry name" value="Sigma_54_int"/>
</dbReference>
<feature type="modified residue" description="4-aspartylphosphate" evidence="8">
    <location>
        <position position="64"/>
    </location>
</feature>
<reference evidence="11 12" key="1">
    <citation type="submission" date="2017-08" db="EMBL/GenBank/DDBJ databases">
        <authorList>
            <person name="de Groot N.N."/>
        </authorList>
    </citation>
    <scope>NUCLEOTIDE SEQUENCE [LARGE SCALE GENOMIC DNA]</scope>
    <source>
        <strain evidence="11 12">USBA 352</strain>
    </source>
</reference>
<keyword evidence="5" id="KW-0238">DNA-binding</keyword>
<dbReference type="PROSITE" id="PS50045">
    <property type="entry name" value="SIGMA54_INTERACT_4"/>
    <property type="match status" value="1"/>
</dbReference>
<evidence type="ECO:0000256" key="7">
    <source>
        <dbReference type="ARBA" id="ARBA00023163"/>
    </source>
</evidence>
<sequence>MESMHGAAGKIRLAVLEGDGTTRELAGSIAQAMDHPCATPVAYHSFEPFYAASTQVRPDVMIVDLETLGQDGHLSRLAAAQPQAMLMAISPRESLSRSLAAMEAGAHDVISLPIDPVAVAERIDRFLIQNTRLPRGESLRRQAAPNSGEPRDLTTTREPFRFESFVGGSARMRDVYDQIRRIAPSSAPVFITGESGSGKELAAAAIHARSPRAGAPFIAINCAAVPGELMESEIFGHARGAFAGTSESRPGAAEAADGGTLFLDEIGEMDLALQSKLLRFVQTGTVQRAGDTRSRPVDVRILCATNRDPHAEIAVGRFREDLFYRLHVLPIRLPALRDRREDILPLAQSFLARYAREEGRAFSGVAPCAGEKLLTYDWPGNVRQLENAVRQAVVLHEGDALTAQMLPAFLLGDGGLSHRHEPVRGAAAPFGARRRGGEIEPLWAQEKRIIEDALDAFDGNIAKAAAALEISPSTIYRKRQSWSDRIEGGDGGLFTGFAG</sequence>
<dbReference type="GO" id="GO:0005524">
    <property type="term" value="F:ATP binding"/>
    <property type="evidence" value="ECO:0007669"/>
    <property type="project" value="UniProtKB-KW"/>
</dbReference>
<dbReference type="PROSITE" id="PS00676">
    <property type="entry name" value="SIGMA54_INTERACT_2"/>
    <property type="match status" value="1"/>
</dbReference>
<gene>
    <name evidence="11" type="ORF">SAMN05421512_10619</name>
</gene>
<evidence type="ECO:0000313" key="11">
    <source>
        <dbReference type="EMBL" id="SOC09347.1"/>
    </source>
</evidence>
<dbReference type="GO" id="GO:0006355">
    <property type="term" value="P:regulation of DNA-templated transcription"/>
    <property type="evidence" value="ECO:0007669"/>
    <property type="project" value="InterPro"/>
</dbReference>
<dbReference type="Proteomes" id="UP000219331">
    <property type="component" value="Unassembled WGS sequence"/>
</dbReference>
<keyword evidence="8" id="KW-0597">Phosphoprotein</keyword>
<dbReference type="InterPro" id="IPR003593">
    <property type="entry name" value="AAA+_ATPase"/>
</dbReference>
<keyword evidence="12" id="KW-1185">Reference proteome</keyword>
<protein>
    <submittedName>
        <fullName evidence="11">Two-component system, repressor protein LuxO</fullName>
    </submittedName>
</protein>
<dbReference type="EMBL" id="OBML01000006">
    <property type="protein sequence ID" value="SOC09347.1"/>
    <property type="molecule type" value="Genomic_DNA"/>
</dbReference>
<dbReference type="SUPFAM" id="SSF46689">
    <property type="entry name" value="Homeodomain-like"/>
    <property type="match status" value="1"/>
</dbReference>
<dbReference type="GO" id="GO:0000160">
    <property type="term" value="P:phosphorelay signal transduction system"/>
    <property type="evidence" value="ECO:0007669"/>
    <property type="project" value="UniProtKB-KW"/>
</dbReference>
<evidence type="ECO:0000313" key="12">
    <source>
        <dbReference type="Proteomes" id="UP000219331"/>
    </source>
</evidence>
<evidence type="ECO:0000256" key="6">
    <source>
        <dbReference type="ARBA" id="ARBA00023159"/>
    </source>
</evidence>
<feature type="domain" description="Response regulatory" evidence="10">
    <location>
        <begin position="12"/>
        <end position="127"/>
    </location>
</feature>
<dbReference type="InterPro" id="IPR025943">
    <property type="entry name" value="Sigma_54_int_dom_ATP-bd_2"/>
</dbReference>
<dbReference type="InterPro" id="IPR001789">
    <property type="entry name" value="Sig_transdc_resp-reg_receiver"/>
</dbReference>
<dbReference type="InterPro" id="IPR027417">
    <property type="entry name" value="P-loop_NTPase"/>
</dbReference>
<keyword evidence="1" id="KW-0547">Nucleotide-binding</keyword>
<evidence type="ECO:0000256" key="5">
    <source>
        <dbReference type="ARBA" id="ARBA00023125"/>
    </source>
</evidence>
<dbReference type="Gene3D" id="3.40.50.2300">
    <property type="match status" value="1"/>
</dbReference>
<organism evidence="11 12">
    <name type="scientific">Stappia indica</name>
    <dbReference type="NCBI Taxonomy" id="538381"/>
    <lineage>
        <taxon>Bacteria</taxon>
        <taxon>Pseudomonadati</taxon>
        <taxon>Pseudomonadota</taxon>
        <taxon>Alphaproteobacteria</taxon>
        <taxon>Hyphomicrobiales</taxon>
        <taxon>Stappiaceae</taxon>
        <taxon>Stappia</taxon>
    </lineage>
</organism>
<dbReference type="Pfam" id="PF00158">
    <property type="entry name" value="Sigma54_activat"/>
    <property type="match status" value="1"/>
</dbReference>
<keyword evidence="7" id="KW-0804">Transcription</keyword>
<dbReference type="STRING" id="538381.GCA_001696535_02548"/>
<evidence type="ECO:0000259" key="9">
    <source>
        <dbReference type="PROSITE" id="PS50045"/>
    </source>
</evidence>
<dbReference type="PROSITE" id="PS00688">
    <property type="entry name" value="SIGMA54_INTERACT_3"/>
    <property type="match status" value="1"/>
</dbReference>
<dbReference type="Gene3D" id="1.10.8.60">
    <property type="match status" value="1"/>
</dbReference>
<dbReference type="GO" id="GO:0043565">
    <property type="term" value="F:sequence-specific DNA binding"/>
    <property type="evidence" value="ECO:0007669"/>
    <property type="project" value="InterPro"/>
</dbReference>
<dbReference type="InterPro" id="IPR025944">
    <property type="entry name" value="Sigma_54_int_dom_CS"/>
</dbReference>
<dbReference type="SUPFAM" id="SSF52540">
    <property type="entry name" value="P-loop containing nucleoside triphosphate hydrolases"/>
    <property type="match status" value="1"/>
</dbReference>
<evidence type="ECO:0000256" key="8">
    <source>
        <dbReference type="PROSITE-ProRule" id="PRU00169"/>
    </source>
</evidence>
<accession>A0A285SMS6</accession>
<keyword evidence="3" id="KW-0902">Two-component regulatory system</keyword>
<evidence type="ECO:0000256" key="1">
    <source>
        <dbReference type="ARBA" id="ARBA00022741"/>
    </source>
</evidence>
<dbReference type="Pfam" id="PF25601">
    <property type="entry name" value="AAA_lid_14"/>
    <property type="match status" value="1"/>
</dbReference>
<evidence type="ECO:0000256" key="2">
    <source>
        <dbReference type="ARBA" id="ARBA00022840"/>
    </source>
</evidence>
<evidence type="ECO:0000259" key="10">
    <source>
        <dbReference type="PROSITE" id="PS50110"/>
    </source>
</evidence>
<dbReference type="OrthoDB" id="9802388at2"/>
<dbReference type="InterPro" id="IPR011006">
    <property type="entry name" value="CheY-like_superfamily"/>
</dbReference>
<keyword evidence="4" id="KW-0805">Transcription regulation</keyword>
<dbReference type="FunFam" id="3.40.50.300:FF:000006">
    <property type="entry name" value="DNA-binding transcriptional regulator NtrC"/>
    <property type="match status" value="1"/>
</dbReference>
<dbReference type="AlphaFoldDB" id="A0A285SMS6"/>
<dbReference type="Gene3D" id="1.10.10.60">
    <property type="entry name" value="Homeodomain-like"/>
    <property type="match status" value="1"/>
</dbReference>
<dbReference type="InterPro" id="IPR009057">
    <property type="entry name" value="Homeodomain-like_sf"/>
</dbReference>
<dbReference type="PROSITE" id="PS50110">
    <property type="entry name" value="RESPONSE_REGULATORY"/>
    <property type="match status" value="1"/>
</dbReference>
<dbReference type="Pfam" id="PF02954">
    <property type="entry name" value="HTH_8"/>
    <property type="match status" value="1"/>
</dbReference>
<dbReference type="Gene3D" id="3.40.50.300">
    <property type="entry name" value="P-loop containing nucleotide triphosphate hydrolases"/>
    <property type="match status" value="1"/>
</dbReference>
<dbReference type="InterPro" id="IPR058031">
    <property type="entry name" value="AAA_lid_NorR"/>
</dbReference>
<proteinExistence type="predicted"/>
<dbReference type="SMART" id="SM00382">
    <property type="entry name" value="AAA"/>
    <property type="match status" value="1"/>
</dbReference>